<reference evidence="10 11" key="2">
    <citation type="submission" date="2016-05" db="EMBL/GenBank/DDBJ databases">
        <title>Lineage-specific infection strategies underlie the spectrum of fungal disease in amphibians.</title>
        <authorList>
            <person name="Cuomo C.A."/>
            <person name="Farrer R.A."/>
            <person name="James T."/>
            <person name="Longcore J."/>
            <person name="Birren B."/>
        </authorList>
    </citation>
    <scope>NUCLEOTIDE SEQUENCE [LARGE SCALE GENOMIC DNA]</scope>
    <source>
        <strain evidence="10 11">JEL423</strain>
    </source>
</reference>
<dbReference type="SFLD" id="SFLDG01168">
    <property type="entry name" value="Ferric_reductase_subgroup_(FRE"/>
    <property type="match status" value="1"/>
</dbReference>
<dbReference type="OrthoDB" id="27096at2759"/>
<dbReference type="GO" id="GO:0005886">
    <property type="term" value="C:plasma membrane"/>
    <property type="evidence" value="ECO:0007669"/>
    <property type="project" value="TreeGrafter"/>
</dbReference>
<dbReference type="InterPro" id="IPR000778">
    <property type="entry name" value="Cyt_b245_heavy_chain"/>
</dbReference>
<dbReference type="SUPFAM" id="SSF52343">
    <property type="entry name" value="Ferredoxin reductase-like, C-terminal NADP-linked domain"/>
    <property type="match status" value="1"/>
</dbReference>
<feature type="transmembrane region" description="Helical" evidence="8">
    <location>
        <begin position="198"/>
        <end position="216"/>
    </location>
</feature>
<protein>
    <recommendedName>
        <fullName evidence="9">FAD-binding FR-type domain-containing protein</fullName>
    </recommendedName>
</protein>
<dbReference type="InterPro" id="IPR017938">
    <property type="entry name" value="Riboflavin_synthase-like_b-brl"/>
</dbReference>
<dbReference type="GO" id="GO:0000293">
    <property type="term" value="F:ferric-chelate reductase activity"/>
    <property type="evidence" value="ECO:0007669"/>
    <property type="project" value="TreeGrafter"/>
</dbReference>
<dbReference type="PANTHER" id="PTHR11972:SF69">
    <property type="entry name" value="FERRIC REDUCTION OXIDASE 6-RELATED"/>
    <property type="match status" value="1"/>
</dbReference>
<keyword evidence="6" id="KW-0813">Transport</keyword>
<evidence type="ECO:0000313" key="11">
    <source>
        <dbReference type="Proteomes" id="UP000077115"/>
    </source>
</evidence>
<dbReference type="CDD" id="cd06186">
    <property type="entry name" value="NOX_Duox_like_FAD_NADP"/>
    <property type="match status" value="1"/>
</dbReference>
<reference evidence="10 11" key="1">
    <citation type="submission" date="2006-10" db="EMBL/GenBank/DDBJ databases">
        <title>The Genome Sequence of Batrachochytrium dendrobatidis JEL423.</title>
        <authorList>
            <consortium name="The Broad Institute Genome Sequencing Platform"/>
            <person name="Birren B."/>
            <person name="Lander E."/>
            <person name="Galagan J."/>
            <person name="Cuomo C."/>
            <person name="Devon K."/>
            <person name="Jaffe D."/>
            <person name="Butler J."/>
            <person name="Alvarez P."/>
            <person name="Gnerre S."/>
            <person name="Grabherr M."/>
            <person name="Kleber M."/>
            <person name="Mauceli E."/>
            <person name="Brockman W."/>
            <person name="Young S."/>
            <person name="LaButti K."/>
            <person name="Sykes S."/>
            <person name="DeCaprio D."/>
            <person name="Crawford M."/>
            <person name="Koehrsen M."/>
            <person name="Engels R."/>
            <person name="Montgomery P."/>
            <person name="Pearson M."/>
            <person name="Howarth C."/>
            <person name="Larson L."/>
            <person name="White J."/>
            <person name="O'Leary S."/>
            <person name="Kodira C."/>
            <person name="Zeng Q."/>
            <person name="Yandava C."/>
            <person name="Alvarado L."/>
            <person name="Longcore J."/>
            <person name="James T."/>
        </authorList>
    </citation>
    <scope>NUCLEOTIDE SEQUENCE [LARGE SCALE GENOMIC DNA]</scope>
    <source>
        <strain evidence="10 11">JEL423</strain>
    </source>
</reference>
<dbReference type="PRINTS" id="PR00466">
    <property type="entry name" value="GP91PHOX"/>
</dbReference>
<dbReference type="EMBL" id="DS022310">
    <property type="protein sequence ID" value="OAJ43654.1"/>
    <property type="molecule type" value="Genomic_DNA"/>
</dbReference>
<keyword evidence="4 8" id="KW-1133">Transmembrane helix</keyword>
<gene>
    <name evidence="10" type="ORF">BDEG_26996</name>
</gene>
<dbReference type="Pfam" id="PF08030">
    <property type="entry name" value="NAD_binding_6"/>
    <property type="match status" value="1"/>
</dbReference>
<keyword evidence="7 8" id="KW-0472">Membrane</keyword>
<dbReference type="InterPro" id="IPR013121">
    <property type="entry name" value="Fe_red_NAD-bd_6"/>
</dbReference>
<dbReference type="VEuPathDB" id="FungiDB:BDEG_26996"/>
<accession>A0A177WVF5</accession>
<dbReference type="Pfam" id="PF08022">
    <property type="entry name" value="FAD_binding_8"/>
    <property type="match status" value="1"/>
</dbReference>
<feature type="domain" description="FAD-binding FR-type" evidence="9">
    <location>
        <begin position="242"/>
        <end position="386"/>
    </location>
</feature>
<evidence type="ECO:0000256" key="6">
    <source>
        <dbReference type="ARBA" id="ARBA00023065"/>
    </source>
</evidence>
<evidence type="ECO:0000256" key="1">
    <source>
        <dbReference type="ARBA" id="ARBA00004141"/>
    </source>
</evidence>
<evidence type="ECO:0000256" key="7">
    <source>
        <dbReference type="ARBA" id="ARBA00023136"/>
    </source>
</evidence>
<feature type="transmembrane region" description="Helical" evidence="8">
    <location>
        <begin position="12"/>
        <end position="31"/>
    </location>
</feature>
<feature type="transmembrane region" description="Helical" evidence="8">
    <location>
        <begin position="67"/>
        <end position="87"/>
    </location>
</feature>
<dbReference type="InterPro" id="IPR013112">
    <property type="entry name" value="FAD-bd_8"/>
</dbReference>
<dbReference type="AlphaFoldDB" id="A0A177WVF5"/>
<dbReference type="InterPro" id="IPR050369">
    <property type="entry name" value="RBOH/FRE"/>
</dbReference>
<dbReference type="SUPFAM" id="SSF63380">
    <property type="entry name" value="Riboflavin synthase domain-like"/>
    <property type="match status" value="1"/>
</dbReference>
<keyword evidence="6" id="KW-0406">Ion transport</keyword>
<dbReference type="GO" id="GO:0033215">
    <property type="term" value="P:reductive iron assimilation"/>
    <property type="evidence" value="ECO:0007669"/>
    <property type="project" value="TreeGrafter"/>
</dbReference>
<sequence>MALLYNKSHLEAATVYALLVSLLVAIGILPWKRLFSGNANNAFLRLCNTCSLSTMPVWPYYSLPDIVLVVVYIVITALFSVTTISTLDDIDFPRFGYLALANLSVLTLLPLRNSPLSAILGISYERCLLFHALLGVVACLCSLFHGSLYLYMWGSASFLVESINSRAMIPYGLAAGSLFGLVFLTSAIPLVRRISFELFYWIHILSYPTVLVLLYFHTAQSPQFFIPGAVLYGLDRILRIVRALRPANIVDSCAVDNDMIRLTLFQPSFLGKMEKARAGQFVFIKIPDITPYEWHPFSIISPEIDFAAKNQQETAQSIELLEANSEIGSRLSDDSTPSQRETLKPELCELAIRKKGFFTKELHQFISSRRALSVFVDGPYGRAFDGVMDRDTVLLVAGGIGITPLLSILRTIMHRNQHALTGDRKQVGLVWVTRNPDHFNWFTAELTKAVSCGIQVHLHATCTYQELTQKTRSLPASVEYCKPDILSLMQGLQHRPNHNVSVAVCGPQSLVLSVEQAARRATSSDGMFVVFSETFSL</sequence>
<dbReference type="InterPro" id="IPR017927">
    <property type="entry name" value="FAD-bd_FR_type"/>
</dbReference>
<proteinExistence type="predicted"/>
<keyword evidence="5" id="KW-0560">Oxidoreductase</keyword>
<dbReference type="PANTHER" id="PTHR11972">
    <property type="entry name" value="NADPH OXIDASE"/>
    <property type="match status" value="1"/>
</dbReference>
<dbReference type="SFLD" id="SFLDS00052">
    <property type="entry name" value="Ferric_Reductase_Domain"/>
    <property type="match status" value="1"/>
</dbReference>
<dbReference type="Pfam" id="PF01794">
    <property type="entry name" value="Ferric_reduct"/>
    <property type="match status" value="1"/>
</dbReference>
<evidence type="ECO:0000256" key="3">
    <source>
        <dbReference type="ARBA" id="ARBA00022982"/>
    </source>
</evidence>
<name>A0A177WVF5_BATDL</name>
<keyword evidence="2 8" id="KW-0812">Transmembrane</keyword>
<dbReference type="Proteomes" id="UP000077115">
    <property type="component" value="Unassembled WGS sequence"/>
</dbReference>
<comment type="subcellular location">
    <subcellularLocation>
        <location evidence="1">Membrane</location>
        <topology evidence="1">Multi-pass membrane protein</topology>
    </subcellularLocation>
</comment>
<dbReference type="InterPro" id="IPR039261">
    <property type="entry name" value="FNR_nucleotide-bd"/>
</dbReference>
<dbReference type="eggNOG" id="KOG0039">
    <property type="taxonomic scope" value="Eukaryota"/>
</dbReference>
<organism evidence="10 11">
    <name type="scientific">Batrachochytrium dendrobatidis (strain JEL423)</name>
    <dbReference type="NCBI Taxonomy" id="403673"/>
    <lineage>
        <taxon>Eukaryota</taxon>
        <taxon>Fungi</taxon>
        <taxon>Fungi incertae sedis</taxon>
        <taxon>Chytridiomycota</taxon>
        <taxon>Chytridiomycota incertae sedis</taxon>
        <taxon>Chytridiomycetes</taxon>
        <taxon>Rhizophydiales</taxon>
        <taxon>Rhizophydiales incertae sedis</taxon>
        <taxon>Batrachochytrium</taxon>
    </lineage>
</organism>
<evidence type="ECO:0000256" key="8">
    <source>
        <dbReference type="SAM" id="Phobius"/>
    </source>
</evidence>
<evidence type="ECO:0000313" key="10">
    <source>
        <dbReference type="EMBL" id="OAJ43654.1"/>
    </source>
</evidence>
<keyword evidence="3" id="KW-0249">Electron transport</keyword>
<dbReference type="STRING" id="403673.A0A177WVF5"/>
<dbReference type="PROSITE" id="PS51384">
    <property type="entry name" value="FAD_FR"/>
    <property type="match status" value="1"/>
</dbReference>
<feature type="transmembrane region" description="Helical" evidence="8">
    <location>
        <begin position="171"/>
        <end position="191"/>
    </location>
</feature>
<evidence type="ECO:0000256" key="5">
    <source>
        <dbReference type="ARBA" id="ARBA00023002"/>
    </source>
</evidence>
<feature type="transmembrane region" description="Helical" evidence="8">
    <location>
        <begin position="128"/>
        <end position="151"/>
    </location>
</feature>
<evidence type="ECO:0000256" key="4">
    <source>
        <dbReference type="ARBA" id="ARBA00022989"/>
    </source>
</evidence>
<evidence type="ECO:0000256" key="2">
    <source>
        <dbReference type="ARBA" id="ARBA00022692"/>
    </source>
</evidence>
<dbReference type="GO" id="GO:0016175">
    <property type="term" value="F:superoxide-generating NAD(P)H oxidase activity"/>
    <property type="evidence" value="ECO:0007669"/>
    <property type="project" value="TreeGrafter"/>
</dbReference>
<dbReference type="InterPro" id="IPR013130">
    <property type="entry name" value="Fe3_Rdtase_TM_dom"/>
</dbReference>
<evidence type="ECO:0000259" key="9">
    <source>
        <dbReference type="PROSITE" id="PS51384"/>
    </source>
</evidence>
<dbReference type="Gene3D" id="3.40.50.80">
    <property type="entry name" value="Nucleotide-binding domain of ferredoxin-NADP reductase (FNR) module"/>
    <property type="match status" value="1"/>
</dbReference>